<dbReference type="InterPro" id="IPR003817">
    <property type="entry name" value="PS_Dcarbxylase"/>
</dbReference>
<keyword evidence="2" id="KW-0456">Lyase</keyword>
<evidence type="ECO:0000256" key="2">
    <source>
        <dbReference type="ARBA" id="ARBA00023239"/>
    </source>
</evidence>
<comment type="caution">
    <text evidence="5">The sequence shown here is derived from an EMBL/GenBank/DDBJ whole genome shotgun (WGS) entry which is preliminary data.</text>
</comment>
<dbReference type="PANTHER" id="PTHR10067:SF9">
    <property type="entry name" value="PHOSPHATIDYLSERINE DECARBOXYLASE FAMILY PROTEIN (AFU_ORTHOLOGUE AFUA_7G01730)"/>
    <property type="match status" value="1"/>
</dbReference>
<name>A0A8H5D6M0_9AGAR</name>
<keyword evidence="1" id="KW-0210">Decarboxylase</keyword>
<dbReference type="InterPro" id="IPR022237">
    <property type="entry name" value="PsiD-like"/>
</dbReference>
<dbReference type="Pfam" id="PF12588">
    <property type="entry name" value="PSDC"/>
    <property type="match status" value="1"/>
</dbReference>
<dbReference type="Pfam" id="PF02666">
    <property type="entry name" value="PS_Dcarbxylase"/>
    <property type="match status" value="1"/>
</dbReference>
<evidence type="ECO:0000256" key="1">
    <source>
        <dbReference type="ARBA" id="ARBA00022793"/>
    </source>
</evidence>
<dbReference type="Proteomes" id="UP000559027">
    <property type="component" value="Unassembled WGS sequence"/>
</dbReference>
<accession>A0A8H5D6M0</accession>
<evidence type="ECO:0000313" key="5">
    <source>
        <dbReference type="EMBL" id="KAF5354168.1"/>
    </source>
</evidence>
<organism evidence="5 6">
    <name type="scientific">Leucocoprinus leucothites</name>
    <dbReference type="NCBI Taxonomy" id="201217"/>
    <lineage>
        <taxon>Eukaryota</taxon>
        <taxon>Fungi</taxon>
        <taxon>Dikarya</taxon>
        <taxon>Basidiomycota</taxon>
        <taxon>Agaricomycotina</taxon>
        <taxon>Agaricomycetes</taxon>
        <taxon>Agaricomycetidae</taxon>
        <taxon>Agaricales</taxon>
        <taxon>Agaricineae</taxon>
        <taxon>Agaricaceae</taxon>
        <taxon>Leucocoprinus</taxon>
    </lineage>
</organism>
<dbReference type="GO" id="GO:0004609">
    <property type="term" value="F:phosphatidylserine decarboxylase activity"/>
    <property type="evidence" value="ECO:0007669"/>
    <property type="project" value="InterPro"/>
</dbReference>
<dbReference type="GO" id="GO:0005739">
    <property type="term" value="C:mitochondrion"/>
    <property type="evidence" value="ECO:0007669"/>
    <property type="project" value="TreeGrafter"/>
</dbReference>
<feature type="signal peptide" evidence="3">
    <location>
        <begin position="1"/>
        <end position="21"/>
    </location>
</feature>
<protein>
    <recommendedName>
        <fullName evidence="4">L-tryptophan decarboxylase PsiD-like domain-containing protein</fullName>
    </recommendedName>
</protein>
<feature type="domain" description="L-tryptophan decarboxylase PsiD-like" evidence="4">
    <location>
        <begin position="32"/>
        <end position="163"/>
    </location>
</feature>
<dbReference type="AlphaFoldDB" id="A0A8H5D6M0"/>
<gene>
    <name evidence="5" type="ORF">D9756_007147</name>
</gene>
<proteinExistence type="predicted"/>
<dbReference type="EMBL" id="JAACJO010000009">
    <property type="protein sequence ID" value="KAF5354168.1"/>
    <property type="molecule type" value="Genomic_DNA"/>
</dbReference>
<evidence type="ECO:0000256" key="3">
    <source>
        <dbReference type="SAM" id="SignalP"/>
    </source>
</evidence>
<dbReference type="PANTHER" id="PTHR10067">
    <property type="entry name" value="PHOSPHATIDYLSERINE DECARBOXYLASE"/>
    <property type="match status" value="1"/>
</dbReference>
<keyword evidence="6" id="KW-1185">Reference proteome</keyword>
<dbReference type="GO" id="GO:0006646">
    <property type="term" value="P:phosphatidylethanolamine biosynthetic process"/>
    <property type="evidence" value="ECO:0007669"/>
    <property type="project" value="TreeGrafter"/>
</dbReference>
<sequence>MKPQLGLVVFCFATFSTFVHGAWIERRQNDLQPSVEEFRDFIYSRPDIHDGFNNMFWQIPNATEYENDPTGLLPQTRDIPTMLKRLNDMLAGPPKYGPGYIPFPLGTILIWPMCTEAGLGTFRNAEVSSHLGNILKAWAAFLSTGESRSTLNNGTYGWLKEEVLGRDFCDTYVCDPREEYWGFKSWDDFFTRPLRPGKRPIDAPNNASVVVSGADSTPLRIARNVKETDEFWVKGEPYSLRDMLNNDPRTPQFANGTVYQAFLAALNYHRWHSPVNGTVVSVETVQGTYCALSPSIGFNATEHPDPPAEEFSQIFMTNVATRSIVLIEADNKDIGLMAFIAVGMIEISSCEPTVNVGDRVNKGDQLGMFHYGGSTHVLIFRPEVDIEFIEGMEDAIRDGTVILLGKEIAVVKPQTA</sequence>
<evidence type="ECO:0000259" key="4">
    <source>
        <dbReference type="Pfam" id="PF12588"/>
    </source>
</evidence>
<keyword evidence="3" id="KW-0732">Signal</keyword>
<reference evidence="5 6" key="1">
    <citation type="journal article" date="2020" name="ISME J.">
        <title>Uncovering the hidden diversity of litter-decomposition mechanisms in mushroom-forming fungi.</title>
        <authorList>
            <person name="Floudas D."/>
            <person name="Bentzer J."/>
            <person name="Ahren D."/>
            <person name="Johansson T."/>
            <person name="Persson P."/>
            <person name="Tunlid A."/>
        </authorList>
    </citation>
    <scope>NUCLEOTIDE SEQUENCE [LARGE SCALE GENOMIC DNA]</scope>
    <source>
        <strain evidence="5 6">CBS 146.42</strain>
    </source>
</reference>
<evidence type="ECO:0000313" key="6">
    <source>
        <dbReference type="Proteomes" id="UP000559027"/>
    </source>
</evidence>
<dbReference type="OrthoDB" id="5973539at2759"/>
<feature type="chain" id="PRO_5034395908" description="L-tryptophan decarboxylase PsiD-like domain-containing protein" evidence="3">
    <location>
        <begin position="22"/>
        <end position="416"/>
    </location>
</feature>